<sequence>MNGRNNEKEEKIKEQYMKKKEKKKKLTAEQITAQEFTNVLNIQNNSLYTRDGYVIGYIKILPVSVGLLSQREKETLVKQLTAELSVEKEPFHFLAISRPVDMQPLLESYAHLRNETSDPYRRELLRKEMENLSDFTFGDEIVERQFFFYFSMKAAEDVERDLKKRISEFAEHFEAVGIKTEILKDQDIVRLCNLVNNPAVVSIEDEMTDASIPILKGVI</sequence>
<gene>
    <name evidence="1" type="ORF">DO83_13985</name>
</gene>
<name>A0A1Q2CA03_ANAHA</name>
<dbReference type="EMBL" id="CP012098">
    <property type="protein sequence ID" value="AQP40583.1"/>
    <property type="molecule type" value="Genomic_DNA"/>
</dbReference>
<dbReference type="AlphaFoldDB" id="A0A1Q2CA03"/>
<accession>A0A1Q2CA03</accession>
<evidence type="ECO:0000313" key="2">
    <source>
        <dbReference type="Proteomes" id="UP000188159"/>
    </source>
</evidence>
<organism evidence="1 2">
    <name type="scientific">Anaerostipes hadrus</name>
    <dbReference type="NCBI Taxonomy" id="649756"/>
    <lineage>
        <taxon>Bacteria</taxon>
        <taxon>Bacillati</taxon>
        <taxon>Bacillota</taxon>
        <taxon>Clostridia</taxon>
        <taxon>Lachnospirales</taxon>
        <taxon>Lachnospiraceae</taxon>
        <taxon>Anaerostipes</taxon>
    </lineage>
</organism>
<protein>
    <submittedName>
        <fullName evidence="1">Uncharacterized protein</fullName>
    </submittedName>
</protein>
<dbReference type="Proteomes" id="UP000188159">
    <property type="component" value="Chromosome"/>
</dbReference>
<reference evidence="1 2" key="1">
    <citation type="journal article" date="2016" name="Sci. Rep.">
        <title>Accelerated dysbiosis of gut microbiota during aggravation of DSS-induced colitis by a butyrate-producing bacterium.</title>
        <authorList>
            <person name="Zhang Q."/>
            <person name="Wu Y."/>
            <person name="Wang J."/>
            <person name="Wu G."/>
            <person name="Long W."/>
            <person name="Xue Z."/>
            <person name="Wang L."/>
            <person name="Zhang X."/>
            <person name="Pang X."/>
            <person name="Zhao Y."/>
            <person name="Zhao L."/>
            <person name="Zhang C."/>
        </authorList>
    </citation>
    <scope>NUCLEOTIDE SEQUENCE [LARGE SCALE GENOMIC DNA]</scope>
    <source>
        <strain evidence="1 2">BPB5</strain>
    </source>
</reference>
<proteinExistence type="predicted"/>
<evidence type="ECO:0000313" key="1">
    <source>
        <dbReference type="EMBL" id="AQP40583.1"/>
    </source>
</evidence>